<reference evidence="3" key="1">
    <citation type="submission" date="2017-01" db="EMBL/GenBank/DDBJ databases">
        <authorList>
            <person name="Varghese N."/>
            <person name="Submissions S."/>
        </authorList>
    </citation>
    <scope>NUCLEOTIDE SEQUENCE [LARGE SCALE GENOMIC DNA]</scope>
    <source>
        <strain evidence="3">DSM 46698</strain>
    </source>
</reference>
<organism evidence="2 3">
    <name type="scientific">Belliella pelovolcani</name>
    <dbReference type="NCBI Taxonomy" id="529505"/>
    <lineage>
        <taxon>Bacteria</taxon>
        <taxon>Pseudomonadati</taxon>
        <taxon>Bacteroidota</taxon>
        <taxon>Cytophagia</taxon>
        <taxon>Cytophagales</taxon>
        <taxon>Cyclobacteriaceae</taxon>
        <taxon>Belliella</taxon>
    </lineage>
</organism>
<gene>
    <name evidence="2" type="ORF">SAMN05421761_102264</name>
</gene>
<dbReference type="STRING" id="529505.SAMN05421761_102264"/>
<accession>A0A1N7KQM0</accession>
<evidence type="ECO:0000313" key="2">
    <source>
        <dbReference type="EMBL" id="SIS63796.1"/>
    </source>
</evidence>
<dbReference type="AlphaFoldDB" id="A0A1N7KQM0"/>
<sequence length="60" mass="6562">MKKHLTAAIFALAIIISANMGIFQITGQNSTEDYSWGGTFNTSSKEKTASITMRLSYSVK</sequence>
<protein>
    <submittedName>
        <fullName evidence="2">Uncharacterized protein</fullName>
    </submittedName>
</protein>
<keyword evidence="1" id="KW-0732">Signal</keyword>
<feature type="signal peptide" evidence="1">
    <location>
        <begin position="1"/>
        <end position="20"/>
    </location>
</feature>
<evidence type="ECO:0000313" key="3">
    <source>
        <dbReference type="Proteomes" id="UP000186026"/>
    </source>
</evidence>
<proteinExistence type="predicted"/>
<keyword evidence="3" id="KW-1185">Reference proteome</keyword>
<name>A0A1N7KQM0_9BACT</name>
<feature type="chain" id="PRO_5012613880" evidence="1">
    <location>
        <begin position="21"/>
        <end position="60"/>
    </location>
</feature>
<dbReference type="Proteomes" id="UP000186026">
    <property type="component" value="Unassembled WGS sequence"/>
</dbReference>
<dbReference type="EMBL" id="FTOP01000002">
    <property type="protein sequence ID" value="SIS63796.1"/>
    <property type="molecule type" value="Genomic_DNA"/>
</dbReference>
<evidence type="ECO:0000256" key="1">
    <source>
        <dbReference type="SAM" id="SignalP"/>
    </source>
</evidence>